<dbReference type="EMBL" id="RQTK01000483">
    <property type="protein sequence ID" value="RUS78895.1"/>
    <property type="molecule type" value="Genomic_DNA"/>
</dbReference>
<sequence>MAAPFIQTLCPRLFSLSVRNSSIRSKIQSIRPQNCPRHFSFKILTPSLKPSIKRIAATGSTAVVLATTVHYYLQSHKVIAEDSLFEDQERPTFKPSREKIVTMDETWIYQFDPEPKNASMQWKRPSSPPP</sequence>
<organism evidence="1 2">
    <name type="scientific">Elysia chlorotica</name>
    <name type="common">Eastern emerald elysia</name>
    <name type="synonym">Sea slug</name>
    <dbReference type="NCBI Taxonomy" id="188477"/>
    <lineage>
        <taxon>Eukaryota</taxon>
        <taxon>Metazoa</taxon>
        <taxon>Spiralia</taxon>
        <taxon>Lophotrochozoa</taxon>
        <taxon>Mollusca</taxon>
        <taxon>Gastropoda</taxon>
        <taxon>Heterobranchia</taxon>
        <taxon>Euthyneura</taxon>
        <taxon>Panpulmonata</taxon>
        <taxon>Sacoglossa</taxon>
        <taxon>Placobranchoidea</taxon>
        <taxon>Plakobranchidae</taxon>
        <taxon>Elysia</taxon>
    </lineage>
</organism>
<dbReference type="AlphaFoldDB" id="A0A433TBC3"/>
<protein>
    <submittedName>
        <fullName evidence="1">Uncharacterized protein</fullName>
    </submittedName>
</protein>
<evidence type="ECO:0000313" key="1">
    <source>
        <dbReference type="EMBL" id="RUS78895.1"/>
    </source>
</evidence>
<dbReference type="OrthoDB" id="10017160at2759"/>
<feature type="non-terminal residue" evidence="1">
    <location>
        <position position="130"/>
    </location>
</feature>
<comment type="caution">
    <text evidence="1">The sequence shown here is derived from an EMBL/GenBank/DDBJ whole genome shotgun (WGS) entry which is preliminary data.</text>
</comment>
<name>A0A433TBC3_ELYCH</name>
<keyword evidence="2" id="KW-1185">Reference proteome</keyword>
<accession>A0A433TBC3</accession>
<reference evidence="1 2" key="1">
    <citation type="submission" date="2019-01" db="EMBL/GenBank/DDBJ databases">
        <title>A draft genome assembly of the solar-powered sea slug Elysia chlorotica.</title>
        <authorList>
            <person name="Cai H."/>
            <person name="Li Q."/>
            <person name="Fang X."/>
            <person name="Li J."/>
            <person name="Curtis N.E."/>
            <person name="Altenburger A."/>
            <person name="Shibata T."/>
            <person name="Feng M."/>
            <person name="Maeda T."/>
            <person name="Schwartz J.A."/>
            <person name="Shigenobu S."/>
            <person name="Lundholm N."/>
            <person name="Nishiyama T."/>
            <person name="Yang H."/>
            <person name="Hasebe M."/>
            <person name="Li S."/>
            <person name="Pierce S.K."/>
            <person name="Wang J."/>
        </authorList>
    </citation>
    <scope>NUCLEOTIDE SEQUENCE [LARGE SCALE GENOMIC DNA]</scope>
    <source>
        <strain evidence="1">EC2010</strain>
        <tissue evidence="1">Whole organism of an adult</tissue>
    </source>
</reference>
<evidence type="ECO:0000313" key="2">
    <source>
        <dbReference type="Proteomes" id="UP000271974"/>
    </source>
</evidence>
<dbReference type="Proteomes" id="UP000271974">
    <property type="component" value="Unassembled WGS sequence"/>
</dbReference>
<proteinExistence type="predicted"/>
<gene>
    <name evidence="1" type="ORF">EGW08_013338</name>
</gene>